<dbReference type="Pfam" id="PF01676">
    <property type="entry name" value="Metalloenzyme"/>
    <property type="match status" value="1"/>
</dbReference>
<comment type="pathway">
    <text evidence="6">Carbohydrate degradation; 2-deoxy-D-ribose 1-phosphate degradation; D-glyceraldehyde 3-phosphate and acetaldehyde from 2-deoxy-alpha-D-ribose 1-phosphate: step 1/2.</text>
</comment>
<dbReference type="GO" id="GO:0000287">
    <property type="term" value="F:magnesium ion binding"/>
    <property type="evidence" value="ECO:0007669"/>
    <property type="project" value="UniProtKB-UniRule"/>
</dbReference>
<dbReference type="EC" id="5.4.2.7" evidence="6 7"/>
<organism evidence="9 10">
    <name type="scientific">Candidatus Abyssobacteria bacterium SURF_17</name>
    <dbReference type="NCBI Taxonomy" id="2093361"/>
    <lineage>
        <taxon>Bacteria</taxon>
        <taxon>Pseudomonadati</taxon>
        <taxon>Candidatus Hydrogenedentota</taxon>
        <taxon>Candidatus Abyssobacteria</taxon>
    </lineage>
</organism>
<dbReference type="Gene3D" id="3.30.70.1250">
    <property type="entry name" value="Phosphopentomutase"/>
    <property type="match status" value="1"/>
</dbReference>
<evidence type="ECO:0000313" key="10">
    <source>
        <dbReference type="Proteomes" id="UP000285961"/>
    </source>
</evidence>
<sequence length="388" mass="42228">MARAILIILDGVGCGALPDADRYGDADSNSLAHTAARCEGFALPNMERMGLGNIIPMESVPPVNEPTAHFGKMAEQSPGKDTTTGHWEMMGVTLTEPFPVFPDGFDRELIERFEKAVGRKVIGNKPASGTEIINELGPRQLQTGELIVYTSADSVFQIAAHQSVVPLEELYHICEVARSLLTGAYQVSRVIARPYIGQPGSFERTPDRRDFSVRPPAPTLLDEILDSGMEVQGVGKIDDIFAGTGFTECQHVDSNTHGIATIRQTMQRQFDGLLFANLVDFDMKYGHRNDVHGYGRALMEFDAAVPEYLALLGSEELLFITSDHGNDPTTFSTDHSREFVPLLVTFGHGTRGSNLGVRETFADVGATIAQFLHLTPLSVGTSFLASLS</sequence>
<dbReference type="Gene3D" id="3.40.720.10">
    <property type="entry name" value="Alkaline Phosphatase, subunit A"/>
    <property type="match status" value="1"/>
</dbReference>
<dbReference type="CDD" id="cd16009">
    <property type="entry name" value="PPM"/>
    <property type="match status" value="1"/>
</dbReference>
<keyword evidence="5 6" id="KW-0413">Isomerase</keyword>
<evidence type="ECO:0000256" key="5">
    <source>
        <dbReference type="ARBA" id="ARBA00023235"/>
    </source>
</evidence>
<accession>A0A419EZU1</accession>
<comment type="caution">
    <text evidence="9">The sequence shown here is derived from an EMBL/GenBank/DDBJ whole genome shotgun (WGS) entry which is preliminary data.</text>
</comment>
<comment type="catalytic activity">
    <reaction evidence="6">
        <text>alpha-D-ribose 1-phosphate = D-ribose 5-phosphate</text>
        <dbReference type="Rhea" id="RHEA:18793"/>
        <dbReference type="ChEBI" id="CHEBI:57720"/>
        <dbReference type="ChEBI" id="CHEBI:78346"/>
        <dbReference type="EC" id="5.4.2.7"/>
    </reaction>
</comment>
<evidence type="ECO:0000256" key="6">
    <source>
        <dbReference type="HAMAP-Rule" id="MF_00740"/>
    </source>
</evidence>
<dbReference type="GO" id="GO:0043094">
    <property type="term" value="P:metabolic compound salvage"/>
    <property type="evidence" value="ECO:0007669"/>
    <property type="project" value="UniProtKB-UniRule"/>
</dbReference>
<dbReference type="GO" id="GO:0009117">
    <property type="term" value="P:nucleotide metabolic process"/>
    <property type="evidence" value="ECO:0007669"/>
    <property type="project" value="UniProtKB-UniRule"/>
</dbReference>
<evidence type="ECO:0000256" key="2">
    <source>
        <dbReference type="ARBA" id="ARBA00022490"/>
    </source>
</evidence>
<comment type="function">
    <text evidence="6">Isomerase that catalyzes the conversion of deoxy-ribose 1-phosphate (dRib-1-P) and ribose 1-phosphate (Rib-1-P) to deoxy-ribose 5-phosphate (dRib-5-P) and ribose 5-phosphate (Rib-5-P), respectively.</text>
</comment>
<dbReference type="InterPro" id="IPR017850">
    <property type="entry name" value="Alkaline_phosphatase_core_sf"/>
</dbReference>
<dbReference type="PIRSF" id="PIRSF001491">
    <property type="entry name" value="Ppentomutase"/>
    <property type="match status" value="1"/>
</dbReference>
<feature type="binding site" evidence="6">
    <location>
        <position position="10"/>
    </location>
    <ligand>
        <name>Mn(2+)</name>
        <dbReference type="ChEBI" id="CHEBI:29035"/>
        <label>1</label>
    </ligand>
</feature>
<dbReference type="PANTHER" id="PTHR21110">
    <property type="entry name" value="PHOSPHOPENTOMUTASE"/>
    <property type="match status" value="1"/>
</dbReference>
<evidence type="ECO:0000256" key="7">
    <source>
        <dbReference type="NCBIfam" id="TIGR01696"/>
    </source>
</evidence>
<comment type="catalytic activity">
    <reaction evidence="6">
        <text>2-deoxy-alpha-D-ribose 1-phosphate = 2-deoxy-D-ribose 5-phosphate</text>
        <dbReference type="Rhea" id="RHEA:27658"/>
        <dbReference type="ChEBI" id="CHEBI:57259"/>
        <dbReference type="ChEBI" id="CHEBI:62877"/>
        <dbReference type="EC" id="5.4.2.7"/>
    </reaction>
</comment>
<dbReference type="SUPFAM" id="SSF143856">
    <property type="entry name" value="DeoB insert domain-like"/>
    <property type="match status" value="1"/>
</dbReference>
<feature type="binding site" evidence="6">
    <location>
        <position position="323"/>
    </location>
    <ligand>
        <name>Mn(2+)</name>
        <dbReference type="ChEBI" id="CHEBI:29035"/>
        <label>1</label>
    </ligand>
</feature>
<keyword evidence="2 6" id="KW-0963">Cytoplasm</keyword>
<dbReference type="HAMAP" id="MF_00740">
    <property type="entry name" value="Phosphopentomut"/>
    <property type="match status" value="1"/>
</dbReference>
<dbReference type="PANTHER" id="PTHR21110:SF0">
    <property type="entry name" value="PHOSPHOPENTOMUTASE"/>
    <property type="match status" value="1"/>
</dbReference>
<comment type="cofactor">
    <cofactor evidence="6">
        <name>Mn(2+)</name>
        <dbReference type="ChEBI" id="CHEBI:29035"/>
    </cofactor>
    <text evidence="6">Binds 2 manganese ions.</text>
</comment>
<comment type="subcellular location">
    <subcellularLocation>
        <location evidence="6">Cytoplasm</location>
    </subcellularLocation>
</comment>
<proteinExistence type="inferred from homology"/>
<dbReference type="GO" id="GO:0008973">
    <property type="term" value="F:phosphopentomutase activity"/>
    <property type="evidence" value="ECO:0007669"/>
    <property type="project" value="UniProtKB-UniRule"/>
</dbReference>
<feature type="binding site" evidence="6">
    <location>
        <position position="282"/>
    </location>
    <ligand>
        <name>Mn(2+)</name>
        <dbReference type="ChEBI" id="CHEBI:29035"/>
        <label>2</label>
    </ligand>
</feature>
<dbReference type="GO" id="GO:0006015">
    <property type="term" value="P:5-phosphoribose 1-diphosphate biosynthetic process"/>
    <property type="evidence" value="ECO:0007669"/>
    <property type="project" value="UniProtKB-UniPathway"/>
</dbReference>
<dbReference type="EMBL" id="QZKI01000063">
    <property type="protein sequence ID" value="RJP70948.1"/>
    <property type="molecule type" value="Genomic_DNA"/>
</dbReference>
<dbReference type="GO" id="GO:0030145">
    <property type="term" value="F:manganese ion binding"/>
    <property type="evidence" value="ECO:0007669"/>
    <property type="project" value="UniProtKB-UniRule"/>
</dbReference>
<dbReference type="AlphaFoldDB" id="A0A419EZU1"/>
<feature type="binding site" evidence="6">
    <location>
        <position position="324"/>
    </location>
    <ligand>
        <name>Mn(2+)</name>
        <dbReference type="ChEBI" id="CHEBI:29035"/>
        <label>1</label>
    </ligand>
</feature>
<dbReference type="NCBIfam" id="NF003766">
    <property type="entry name" value="PRK05362.1"/>
    <property type="match status" value="1"/>
</dbReference>
<dbReference type="SUPFAM" id="SSF53649">
    <property type="entry name" value="Alkaline phosphatase-like"/>
    <property type="match status" value="1"/>
</dbReference>
<evidence type="ECO:0000256" key="1">
    <source>
        <dbReference type="ARBA" id="ARBA00010373"/>
    </source>
</evidence>
<feature type="domain" description="Metalloenzyme" evidence="8">
    <location>
        <begin position="3"/>
        <end position="374"/>
    </location>
</feature>
<dbReference type="InterPro" id="IPR024052">
    <property type="entry name" value="Phosphopentomutase_DeoB_cap_sf"/>
</dbReference>
<keyword evidence="4 6" id="KW-0464">Manganese</keyword>
<evidence type="ECO:0000256" key="4">
    <source>
        <dbReference type="ARBA" id="ARBA00023211"/>
    </source>
</evidence>
<dbReference type="InterPro" id="IPR006124">
    <property type="entry name" value="Metalloenzyme"/>
</dbReference>
<dbReference type="FunFam" id="3.30.70.1250:FF:000001">
    <property type="entry name" value="Phosphopentomutase"/>
    <property type="match status" value="1"/>
</dbReference>
<dbReference type="Proteomes" id="UP000285961">
    <property type="component" value="Unassembled WGS sequence"/>
</dbReference>
<evidence type="ECO:0000259" key="8">
    <source>
        <dbReference type="Pfam" id="PF01676"/>
    </source>
</evidence>
<dbReference type="GO" id="GO:0005829">
    <property type="term" value="C:cytosol"/>
    <property type="evidence" value="ECO:0007669"/>
    <property type="project" value="TreeGrafter"/>
</dbReference>
<dbReference type="NCBIfam" id="TIGR01696">
    <property type="entry name" value="deoB"/>
    <property type="match status" value="1"/>
</dbReference>
<dbReference type="GO" id="GO:0006018">
    <property type="term" value="P:2-deoxyribose 1-phosphate catabolic process"/>
    <property type="evidence" value="ECO:0007669"/>
    <property type="project" value="UniProtKB-UniRule"/>
</dbReference>
<gene>
    <name evidence="6" type="primary">deoB</name>
    <name evidence="9" type="ORF">C4532_08425</name>
</gene>
<comment type="similarity">
    <text evidence="1 6">Belongs to the phosphopentomutase family.</text>
</comment>
<feature type="binding site" evidence="6">
    <location>
        <position position="335"/>
    </location>
    <ligand>
        <name>Mn(2+)</name>
        <dbReference type="ChEBI" id="CHEBI:29035"/>
        <label>2</label>
    </ligand>
</feature>
<name>A0A419EZU1_9BACT</name>
<dbReference type="UniPathway" id="UPA00087">
    <property type="reaction ID" value="UER00173"/>
</dbReference>
<feature type="binding site" evidence="6">
    <location>
        <position position="287"/>
    </location>
    <ligand>
        <name>Mn(2+)</name>
        <dbReference type="ChEBI" id="CHEBI:29035"/>
        <label>2</label>
    </ligand>
</feature>
<dbReference type="InterPro" id="IPR010045">
    <property type="entry name" value="DeoB"/>
</dbReference>
<protein>
    <recommendedName>
        <fullName evidence="6 7">Phosphopentomutase</fullName>
        <ecNumber evidence="6 7">5.4.2.7</ecNumber>
    </recommendedName>
    <alternativeName>
        <fullName evidence="6">Phosphodeoxyribomutase</fullName>
    </alternativeName>
</protein>
<keyword evidence="3 6" id="KW-0479">Metal-binding</keyword>
<evidence type="ECO:0000313" key="9">
    <source>
        <dbReference type="EMBL" id="RJP70948.1"/>
    </source>
</evidence>
<evidence type="ECO:0000256" key="3">
    <source>
        <dbReference type="ARBA" id="ARBA00022723"/>
    </source>
</evidence>
<reference evidence="9 10" key="1">
    <citation type="journal article" date="2017" name="ISME J.">
        <title>Energy and carbon metabolisms in a deep terrestrial subsurface fluid microbial community.</title>
        <authorList>
            <person name="Momper L."/>
            <person name="Jungbluth S.P."/>
            <person name="Lee M.D."/>
            <person name="Amend J.P."/>
        </authorList>
    </citation>
    <scope>NUCLEOTIDE SEQUENCE [LARGE SCALE GENOMIC DNA]</scope>
    <source>
        <strain evidence="9">SURF_17</strain>
    </source>
</reference>